<dbReference type="PROSITE" id="PS50084">
    <property type="entry name" value="KH_TYPE_1"/>
    <property type="match status" value="1"/>
</dbReference>
<evidence type="ECO:0000313" key="7">
    <source>
        <dbReference type="EMBL" id="VAW14078.1"/>
    </source>
</evidence>
<dbReference type="SUPFAM" id="SSF54211">
    <property type="entry name" value="Ribosomal protein S5 domain 2-like"/>
    <property type="match status" value="1"/>
</dbReference>
<keyword evidence="4 7" id="KW-0548">Nucleotidyltransferase</keyword>
<dbReference type="GO" id="GO:0000175">
    <property type="term" value="F:3'-5'-RNA exonuclease activity"/>
    <property type="evidence" value="ECO:0007669"/>
    <property type="project" value="TreeGrafter"/>
</dbReference>
<dbReference type="Gene3D" id="3.30.230.70">
    <property type="entry name" value="GHMP Kinase, N-terminal domain"/>
    <property type="match status" value="1"/>
</dbReference>
<proteinExistence type="inferred from homology"/>
<dbReference type="AlphaFoldDB" id="A0A3B0T7S0"/>
<evidence type="ECO:0000256" key="3">
    <source>
        <dbReference type="ARBA" id="ARBA00022679"/>
    </source>
</evidence>
<dbReference type="Pfam" id="PF00013">
    <property type="entry name" value="KH_1"/>
    <property type="match status" value="1"/>
</dbReference>
<evidence type="ECO:0000256" key="4">
    <source>
        <dbReference type="ARBA" id="ARBA00022695"/>
    </source>
</evidence>
<dbReference type="SUPFAM" id="SSF54791">
    <property type="entry name" value="Eukaryotic type KH-domain (KH-domain type I)"/>
    <property type="match status" value="1"/>
</dbReference>
<dbReference type="GO" id="GO:0005829">
    <property type="term" value="C:cytosol"/>
    <property type="evidence" value="ECO:0007669"/>
    <property type="project" value="TreeGrafter"/>
</dbReference>
<dbReference type="Gene3D" id="3.30.1370.10">
    <property type="entry name" value="K Homology domain, type 1"/>
    <property type="match status" value="1"/>
</dbReference>
<dbReference type="InterPro" id="IPR004088">
    <property type="entry name" value="KH_dom_type_1"/>
</dbReference>
<dbReference type="EMBL" id="UOEN01000202">
    <property type="protein sequence ID" value="VAW14078.1"/>
    <property type="molecule type" value="Genomic_DNA"/>
</dbReference>
<name>A0A3B0T7S0_9ZZZZ</name>
<organism evidence="7">
    <name type="scientific">hydrothermal vent metagenome</name>
    <dbReference type="NCBI Taxonomy" id="652676"/>
    <lineage>
        <taxon>unclassified sequences</taxon>
        <taxon>metagenomes</taxon>
        <taxon>ecological metagenomes</taxon>
    </lineage>
</organism>
<accession>A0A3B0T7S0</accession>
<gene>
    <name evidence="7" type="ORF">MNBD_BACTEROID05-882</name>
</gene>
<dbReference type="InterPro" id="IPR012162">
    <property type="entry name" value="PNPase"/>
</dbReference>
<dbReference type="CDD" id="cd02393">
    <property type="entry name" value="KH-I_PNPase"/>
    <property type="match status" value="1"/>
</dbReference>
<sequence length="327" mass="35027">FMLHYNFPAFSVGEARGSRGPGRREIGHGALAAKSISGVLPTKEEFPYTVRIVSEILESNGSSSMASVCAGCLAAMAAGVPLKNPVAGISIGLVMGDNGDYRLLNDIMGLEDHHGDMDYKIAGSRKGITAIQLDIKIKGVSFDILAEGINQALEARIQILDNMEATIEKPCDDVSEFAPRIVTTQVPQEKIGEVIGPGGKMIKRIQEETQCVSIDIDDDGKVAISAMSKESAQAAIDFVDGLVASPEVGKIYDAKVVKVMNFGAFCEFMPGKQGLVHVSELSDEFVKDVTTVVNVGDQFKVKLVEVDKMKRMNLSKKQAETSVAASE</sequence>
<dbReference type="SUPFAM" id="SSF50249">
    <property type="entry name" value="Nucleic acid-binding proteins"/>
    <property type="match status" value="1"/>
</dbReference>
<dbReference type="InterPro" id="IPR027408">
    <property type="entry name" value="PNPase/RNase_PH_dom_sf"/>
</dbReference>
<dbReference type="PANTHER" id="PTHR11252:SF0">
    <property type="entry name" value="POLYRIBONUCLEOTIDE NUCLEOTIDYLTRANSFERASE 1, MITOCHONDRIAL"/>
    <property type="match status" value="1"/>
</dbReference>
<dbReference type="InterPro" id="IPR001247">
    <property type="entry name" value="ExoRNase_PH_dom1"/>
</dbReference>
<feature type="domain" description="S1 motif" evidence="6">
    <location>
        <begin position="249"/>
        <end position="317"/>
    </location>
</feature>
<dbReference type="InterPro" id="IPR036612">
    <property type="entry name" value="KH_dom_type_1_sf"/>
</dbReference>
<keyword evidence="5" id="KW-0694">RNA-binding</keyword>
<dbReference type="InterPro" id="IPR012340">
    <property type="entry name" value="NA-bd_OB-fold"/>
</dbReference>
<dbReference type="InterPro" id="IPR036345">
    <property type="entry name" value="ExoRNase_PH_dom2_sf"/>
</dbReference>
<dbReference type="Pfam" id="PF01138">
    <property type="entry name" value="RNase_PH"/>
    <property type="match status" value="1"/>
</dbReference>
<comment type="similarity">
    <text evidence="1">Belongs to the polyribonucleotide nucleotidyltransferase family.</text>
</comment>
<dbReference type="PROSITE" id="PS50126">
    <property type="entry name" value="S1"/>
    <property type="match status" value="1"/>
</dbReference>
<dbReference type="FunFam" id="3.30.1370.10:FF:000001">
    <property type="entry name" value="Polyribonucleotide nucleotidyltransferase"/>
    <property type="match status" value="1"/>
</dbReference>
<dbReference type="InterPro" id="IPR020568">
    <property type="entry name" value="Ribosomal_Su5_D2-typ_SF"/>
</dbReference>
<dbReference type="GO" id="GO:0003723">
    <property type="term" value="F:RNA binding"/>
    <property type="evidence" value="ECO:0007669"/>
    <property type="project" value="UniProtKB-KW"/>
</dbReference>
<evidence type="ECO:0000256" key="5">
    <source>
        <dbReference type="ARBA" id="ARBA00022884"/>
    </source>
</evidence>
<dbReference type="NCBIfam" id="NF008805">
    <property type="entry name" value="PRK11824.1"/>
    <property type="match status" value="1"/>
</dbReference>
<keyword evidence="3 7" id="KW-0808">Transferase</keyword>
<dbReference type="Gene3D" id="2.40.50.140">
    <property type="entry name" value="Nucleic acid-binding proteins"/>
    <property type="match status" value="1"/>
</dbReference>
<dbReference type="SMART" id="SM00322">
    <property type="entry name" value="KH"/>
    <property type="match status" value="1"/>
</dbReference>
<dbReference type="InterPro" id="IPR004087">
    <property type="entry name" value="KH_dom"/>
</dbReference>
<evidence type="ECO:0000256" key="2">
    <source>
        <dbReference type="ARBA" id="ARBA00012416"/>
    </source>
</evidence>
<evidence type="ECO:0000259" key="6">
    <source>
        <dbReference type="PROSITE" id="PS50126"/>
    </source>
</evidence>
<dbReference type="InterPro" id="IPR003029">
    <property type="entry name" value="S1_domain"/>
</dbReference>
<reference evidence="7" key="1">
    <citation type="submission" date="2018-06" db="EMBL/GenBank/DDBJ databases">
        <authorList>
            <person name="Zhirakovskaya E."/>
        </authorList>
    </citation>
    <scope>NUCLEOTIDE SEQUENCE</scope>
</reference>
<dbReference type="SMART" id="SM00316">
    <property type="entry name" value="S1"/>
    <property type="match status" value="1"/>
</dbReference>
<protein>
    <recommendedName>
        <fullName evidence="2">polyribonucleotide nucleotidyltransferase</fullName>
        <ecNumber evidence="2">2.7.7.8</ecNumber>
    </recommendedName>
</protein>
<dbReference type="PANTHER" id="PTHR11252">
    <property type="entry name" value="POLYRIBONUCLEOTIDE NUCLEOTIDYLTRANSFERASE"/>
    <property type="match status" value="1"/>
</dbReference>
<dbReference type="GO" id="GO:0004654">
    <property type="term" value="F:polyribonucleotide nucleotidyltransferase activity"/>
    <property type="evidence" value="ECO:0007669"/>
    <property type="project" value="UniProtKB-EC"/>
</dbReference>
<dbReference type="CDD" id="cd04472">
    <property type="entry name" value="S1_PNPase"/>
    <property type="match status" value="1"/>
</dbReference>
<feature type="non-terminal residue" evidence="7">
    <location>
        <position position="1"/>
    </location>
</feature>
<evidence type="ECO:0000256" key="1">
    <source>
        <dbReference type="ARBA" id="ARBA00007404"/>
    </source>
</evidence>
<dbReference type="GO" id="GO:0006402">
    <property type="term" value="P:mRNA catabolic process"/>
    <property type="evidence" value="ECO:0007669"/>
    <property type="project" value="InterPro"/>
</dbReference>
<dbReference type="EC" id="2.7.7.8" evidence="2"/>
<dbReference type="Pfam" id="PF00575">
    <property type="entry name" value="S1"/>
    <property type="match status" value="1"/>
</dbReference>
<dbReference type="FunFam" id="2.40.50.140:FF:000189">
    <property type="entry name" value="Polyribonucleotide nucleotidyltransferase, putative"/>
    <property type="match status" value="1"/>
</dbReference>
<dbReference type="SUPFAM" id="SSF55666">
    <property type="entry name" value="Ribonuclease PH domain 2-like"/>
    <property type="match status" value="1"/>
</dbReference>